<dbReference type="Proteomes" id="UP000030645">
    <property type="component" value="Unassembled WGS sequence"/>
</dbReference>
<dbReference type="AlphaFoldDB" id="W9R3P0"/>
<dbReference type="STRING" id="981085.W9R3P0"/>
<accession>W9R3P0</accession>
<organism evidence="2 3">
    <name type="scientific">Morus notabilis</name>
    <dbReference type="NCBI Taxonomy" id="981085"/>
    <lineage>
        <taxon>Eukaryota</taxon>
        <taxon>Viridiplantae</taxon>
        <taxon>Streptophyta</taxon>
        <taxon>Embryophyta</taxon>
        <taxon>Tracheophyta</taxon>
        <taxon>Spermatophyta</taxon>
        <taxon>Magnoliopsida</taxon>
        <taxon>eudicotyledons</taxon>
        <taxon>Gunneridae</taxon>
        <taxon>Pentapetalae</taxon>
        <taxon>rosids</taxon>
        <taxon>fabids</taxon>
        <taxon>Rosales</taxon>
        <taxon>Moraceae</taxon>
        <taxon>Moreae</taxon>
        <taxon>Morus</taxon>
    </lineage>
</organism>
<evidence type="ECO:0000256" key="1">
    <source>
        <dbReference type="SAM" id="MobiDB-lite"/>
    </source>
</evidence>
<feature type="region of interest" description="Disordered" evidence="1">
    <location>
        <begin position="159"/>
        <end position="190"/>
    </location>
</feature>
<dbReference type="PANTHER" id="PTHR33132:SF135">
    <property type="entry name" value="OS02G0799700 PROTEIN"/>
    <property type="match status" value="1"/>
</dbReference>
<feature type="compositionally biased region" description="Low complexity" evidence="1">
    <location>
        <begin position="25"/>
        <end position="37"/>
    </location>
</feature>
<reference evidence="3" key="1">
    <citation type="submission" date="2013-01" db="EMBL/GenBank/DDBJ databases">
        <title>Draft Genome Sequence of a Mulberry Tree, Morus notabilis C.K. Schneid.</title>
        <authorList>
            <person name="He N."/>
            <person name="Zhao S."/>
        </authorList>
    </citation>
    <scope>NUCLEOTIDE SEQUENCE</scope>
</reference>
<feature type="compositionally biased region" description="Low complexity" evidence="1">
    <location>
        <begin position="71"/>
        <end position="85"/>
    </location>
</feature>
<dbReference type="KEGG" id="mnt:21408406"/>
<gene>
    <name evidence="2" type="ORF">L484_025721</name>
</gene>
<proteinExistence type="predicted"/>
<name>W9R3P0_9ROSA</name>
<feature type="compositionally biased region" description="Polar residues" evidence="1">
    <location>
        <begin position="1"/>
        <end position="11"/>
    </location>
</feature>
<evidence type="ECO:0000313" key="2">
    <source>
        <dbReference type="EMBL" id="EXB67242.1"/>
    </source>
</evidence>
<dbReference type="PANTHER" id="PTHR33132">
    <property type="entry name" value="OSJNBB0118P14.9 PROTEIN"/>
    <property type="match status" value="1"/>
</dbReference>
<feature type="region of interest" description="Disordered" evidence="1">
    <location>
        <begin position="1"/>
        <end position="85"/>
    </location>
</feature>
<dbReference type="EMBL" id="KE344562">
    <property type="protein sequence ID" value="EXB67242.1"/>
    <property type="molecule type" value="Genomic_DNA"/>
</dbReference>
<evidence type="ECO:0008006" key="4">
    <source>
        <dbReference type="Google" id="ProtNLM"/>
    </source>
</evidence>
<sequence length="190" mass="20467">MATTMASSSSPRARPDNSALCRTRSSSQSLSSGFASSRPFLTRSSSPTRVSMYGSSISPGRRSMSVTKQSNGAPGNVNDNGNGNGVVSKPKKTCMCAPTTHPGSFRCSLHKNSPRGGAQKTPSFSSNSRRQYLMRSAMANSLIRNRVVEGELMKRSLSALIRPSSNQQRSRETFQPKPSRLSVMSRAQDS</sequence>
<dbReference type="OrthoDB" id="1162464at2759"/>
<evidence type="ECO:0000313" key="3">
    <source>
        <dbReference type="Proteomes" id="UP000030645"/>
    </source>
</evidence>
<protein>
    <recommendedName>
        <fullName evidence="4">Serine-rich protein</fullName>
    </recommendedName>
</protein>
<keyword evidence="3" id="KW-1185">Reference proteome</keyword>
<feature type="compositionally biased region" description="Polar residues" evidence="1">
    <location>
        <begin position="42"/>
        <end position="70"/>
    </location>
</feature>